<protein>
    <recommendedName>
        <fullName evidence="1">DUF4470 domain-containing protein</fullName>
    </recommendedName>
</protein>
<dbReference type="Pfam" id="PF14737">
    <property type="entry name" value="DUF4470"/>
    <property type="match status" value="2"/>
</dbReference>
<dbReference type="PANTHER" id="PTHR10237:SF15">
    <property type="entry name" value="LD37257P"/>
    <property type="match status" value="1"/>
</dbReference>
<dbReference type="OrthoDB" id="432970at2759"/>
<dbReference type="GO" id="GO:0005634">
    <property type="term" value="C:nucleus"/>
    <property type="evidence" value="ECO:0007669"/>
    <property type="project" value="TreeGrafter"/>
</dbReference>
<proteinExistence type="predicted"/>
<name>A0A166C9M4_9AGAM</name>
<dbReference type="Proteomes" id="UP000076532">
    <property type="component" value="Unassembled WGS sequence"/>
</dbReference>
<dbReference type="STRING" id="436010.A0A166C9M4"/>
<accession>A0A166C9M4</accession>
<evidence type="ECO:0000313" key="2">
    <source>
        <dbReference type="EMBL" id="KZP13426.1"/>
    </source>
</evidence>
<sequence>MPPTETSRLLDFTCCDNEPAVLARNVILFTLIYEGHATSQIWDIFYHFKVDADCVSVLIEHCKKLIAASKNLETWSTSPYGAFLKFSSSDTLSKLRVHWEFYANSRETLKEKEDTLSSAFARLSERHHGNDGFYPGVGQSAGPFSIHATKVLSAHFEHYWATGSVRAAVRGIPSSAPLINPTFVYSATGEGCAVHYATYPLLCFHIASAYTTTKKWEKIGIADFINCAFSQFGQWCSSFKAATCDTAKTVTIRMFAGDALQFSRALQKYHTTKKNDTHIYASPWSFTGLVLNGSAHGDERPMPTTFEIIDTSNLMDHLGLLNILVAAAPLLSHKPSSTLYTEAFLPKGDDLAKSFVRLLCTEISTISLLLGITPIAYFSGFTAHSHLHEVVSAHVYTHRQSYHERVAWKTPYLGDAVAIKELQNRTLCPGWEAPQLAKVLFELYYQMFIDEDMENGVRTKVIPASVIHYHRGTFAAFLGLVKSRTDINWNLVMEAIFRHLSSDKRLILGTNNYQELVCQLHIQGVYSVDAFKPVVASLFDWSQGRFLGWPDVPPVICLVLVIPREKIKALEEADFYVLGQPMLQCDVRNPKKFHNIFSSIQMTFGSLRIIGSNADARGTITEDAAGWHGTSSLIVSVWVPSNNLIFDPSSTQIGFGLHSTPAATRALSRVLGPELRFHSASLMDVNSVFVLKERPNRPAELQDLIASAPISPKPAAEKAMVTANIVPLSLAIKWHVGTISPQTGAETAQVGPCTIQVILGSDSRNLVYPSPIDGTRSKIRIARKSGWIEVSAPIWEPRSTGGFNDAIFPILLHREGPPILWNFHRLSLNSSPILHPKPKSIVDSNLIGVHWRMSMSDRERNLWSKTRQSGSTVTDSVLVDMKASLLDIFHESAKIDGFRIFGLHESGDMGIYAVLFINHIRMDLSSHAIMADIVVLSFTPHRVKALGQALSVISNAQEMRLIGTSTQEAVLWKHLLPCMTERCRTWTHPPTCEYVRVGRIPLSTDFQLMSLCKCGEGKDLGAFSQVPRWQAFAPYATRAVLAPLYAVSFLESVGAQLNETFSNDTAEPIPHSPKESDSKSICVQCGSDATGDKDPQNVSHPSLDFTCCDYEPAVLARNVLLFTLIVDGHPTDKIWNVFYHFKIDQASLSLLINQCKMLVRISEDLGTWSASPYSKFLRVCSKNTLCQLHRCWQRYAECETALKGRQATLAAAFSREHKTRFANTDIHNSPSRSAGLFWMNARRALSSNFKHYWATGTINASSSSARIMNPTFVYSLTGEGCAVHYGTYPLQSFHLASAASSVPPGQKNWGIEELIACATQQFGDWCRSFSAAVSEQSPEKITIRLFVGDAIQFCQTLHHYAVTTSISASLYLSPWSCAKLILDGGDYGPQQTVPTTFDVIDTSNIMDHIGLLNVLIIATPLLSHTPFSTLYTEALLLQGNDAEKSFVQQICASISAMSLIIGIAPLAYLTGYTTQFNTHEIEMTVGKQHHER</sequence>
<evidence type="ECO:0000259" key="1">
    <source>
        <dbReference type="Pfam" id="PF14737"/>
    </source>
</evidence>
<evidence type="ECO:0000313" key="3">
    <source>
        <dbReference type="Proteomes" id="UP000076532"/>
    </source>
</evidence>
<dbReference type="GO" id="GO:0000981">
    <property type="term" value="F:DNA-binding transcription factor activity, RNA polymerase II-specific"/>
    <property type="evidence" value="ECO:0007669"/>
    <property type="project" value="TreeGrafter"/>
</dbReference>
<feature type="domain" description="DUF4470" evidence="1">
    <location>
        <begin position="5"/>
        <end position="49"/>
    </location>
</feature>
<keyword evidence="3" id="KW-1185">Reference proteome</keyword>
<dbReference type="EMBL" id="KV417633">
    <property type="protein sequence ID" value="KZP13426.1"/>
    <property type="molecule type" value="Genomic_DNA"/>
</dbReference>
<organism evidence="2 3">
    <name type="scientific">Athelia psychrophila</name>
    <dbReference type="NCBI Taxonomy" id="1759441"/>
    <lineage>
        <taxon>Eukaryota</taxon>
        <taxon>Fungi</taxon>
        <taxon>Dikarya</taxon>
        <taxon>Basidiomycota</taxon>
        <taxon>Agaricomycotina</taxon>
        <taxon>Agaricomycetes</taxon>
        <taxon>Agaricomycetidae</taxon>
        <taxon>Atheliales</taxon>
        <taxon>Atheliaceae</taxon>
        <taxon>Athelia</taxon>
    </lineage>
</organism>
<dbReference type="InterPro" id="IPR024119">
    <property type="entry name" value="TF_DEAF-1"/>
</dbReference>
<feature type="domain" description="DUF4470" evidence="1">
    <location>
        <begin position="1099"/>
        <end position="1143"/>
    </location>
</feature>
<dbReference type="InterPro" id="IPR027974">
    <property type="entry name" value="DUF4470"/>
</dbReference>
<feature type="non-terminal residue" evidence="2">
    <location>
        <position position="1492"/>
    </location>
</feature>
<gene>
    <name evidence="2" type="ORF">FIBSPDRAFT_1049453</name>
</gene>
<reference evidence="2 3" key="1">
    <citation type="journal article" date="2016" name="Mol. Biol. Evol.">
        <title>Comparative Genomics of Early-Diverging Mushroom-Forming Fungi Provides Insights into the Origins of Lignocellulose Decay Capabilities.</title>
        <authorList>
            <person name="Nagy L.G."/>
            <person name="Riley R."/>
            <person name="Tritt A."/>
            <person name="Adam C."/>
            <person name="Daum C."/>
            <person name="Floudas D."/>
            <person name="Sun H."/>
            <person name="Yadav J.S."/>
            <person name="Pangilinan J."/>
            <person name="Larsson K.H."/>
            <person name="Matsuura K."/>
            <person name="Barry K."/>
            <person name="Labutti K."/>
            <person name="Kuo R."/>
            <person name="Ohm R.A."/>
            <person name="Bhattacharya S.S."/>
            <person name="Shirouzu T."/>
            <person name="Yoshinaga Y."/>
            <person name="Martin F.M."/>
            <person name="Grigoriev I.V."/>
            <person name="Hibbett D.S."/>
        </authorList>
    </citation>
    <scope>NUCLEOTIDE SEQUENCE [LARGE SCALE GENOMIC DNA]</scope>
    <source>
        <strain evidence="2 3">CBS 109695</strain>
    </source>
</reference>
<dbReference type="PANTHER" id="PTHR10237">
    <property type="entry name" value="DEFORMED EPIDERMAL AUTOREGULATORY FACTOR 1 HOMOLOG SUPPRESSIN"/>
    <property type="match status" value="1"/>
</dbReference>